<keyword evidence="1" id="KW-0732">Signal</keyword>
<dbReference type="EMBL" id="CAJFCV020000001">
    <property type="protein sequence ID" value="CAG9082256.1"/>
    <property type="molecule type" value="Genomic_DNA"/>
</dbReference>
<feature type="signal peptide" evidence="1">
    <location>
        <begin position="1"/>
        <end position="17"/>
    </location>
</feature>
<dbReference type="Proteomes" id="UP000659654">
    <property type="component" value="Unassembled WGS sequence"/>
</dbReference>
<sequence length="225" mass="25322">MLKIILCSFVILGAAFGAPPKPVHDFTPFLNTVAPEHRQAVSASLKCADEKVLYLSDDVDLLQYNSSIFSFFLPFMIVEMPPENQVEGCLESSDDPYLVAVRNLAERLAAPFRAFFRQKRSARQQNFNPFKALKDQCRNLPSFKLPCEIKYDEDFGLQYLDAIAASAYVSDVISPGSGCRFDLKGRLDKRIFEKGNSQNTFQVTLGCSKDGHELKHFDEVFSAED</sequence>
<evidence type="ECO:0000313" key="3">
    <source>
        <dbReference type="Proteomes" id="UP000095284"/>
    </source>
</evidence>
<evidence type="ECO:0000256" key="1">
    <source>
        <dbReference type="SAM" id="SignalP"/>
    </source>
</evidence>
<evidence type="ECO:0000313" key="4">
    <source>
        <dbReference type="Proteomes" id="UP000659654"/>
    </source>
</evidence>
<evidence type="ECO:0000313" key="2">
    <source>
        <dbReference type="EMBL" id="CAD5208628.1"/>
    </source>
</evidence>
<protein>
    <submittedName>
        <fullName evidence="2">(pine wood nematode) hypothetical protein</fullName>
    </submittedName>
</protein>
<reference evidence="2" key="2">
    <citation type="submission" date="2020-09" db="EMBL/GenBank/DDBJ databases">
        <authorList>
            <person name="Kikuchi T."/>
        </authorList>
    </citation>
    <scope>NUCLEOTIDE SEQUENCE</scope>
    <source>
        <strain evidence="2">Ka4C1</strain>
    </source>
</reference>
<keyword evidence="4" id="KW-1185">Reference proteome</keyword>
<gene>
    <name evidence="2" type="ORF">BXYJ_LOCUS864</name>
</gene>
<dbReference type="AlphaFoldDB" id="A0A1I7S649"/>
<dbReference type="EMBL" id="CAJFDI010000001">
    <property type="protein sequence ID" value="CAD5208628.1"/>
    <property type="molecule type" value="Genomic_DNA"/>
</dbReference>
<dbReference type="Proteomes" id="UP000582659">
    <property type="component" value="Unassembled WGS sequence"/>
</dbReference>
<evidence type="ECO:0000313" key="5">
    <source>
        <dbReference type="WBParaSite" id="BXY_0848500.1"/>
    </source>
</evidence>
<dbReference type="WBParaSite" id="BXY_0848500.1">
    <property type="protein sequence ID" value="BXY_0848500.1"/>
    <property type="gene ID" value="BXY_0848500"/>
</dbReference>
<proteinExistence type="predicted"/>
<dbReference type="Proteomes" id="UP000095284">
    <property type="component" value="Unplaced"/>
</dbReference>
<accession>A0A1I7S649</accession>
<name>A0A1I7S649_BURXY</name>
<reference evidence="5" key="1">
    <citation type="submission" date="2016-11" db="UniProtKB">
        <authorList>
            <consortium name="WormBaseParasite"/>
        </authorList>
    </citation>
    <scope>IDENTIFICATION</scope>
</reference>
<organism evidence="3 5">
    <name type="scientific">Bursaphelenchus xylophilus</name>
    <name type="common">Pinewood nematode worm</name>
    <name type="synonym">Aphelenchoides xylophilus</name>
    <dbReference type="NCBI Taxonomy" id="6326"/>
    <lineage>
        <taxon>Eukaryota</taxon>
        <taxon>Metazoa</taxon>
        <taxon>Ecdysozoa</taxon>
        <taxon>Nematoda</taxon>
        <taxon>Chromadorea</taxon>
        <taxon>Rhabditida</taxon>
        <taxon>Tylenchina</taxon>
        <taxon>Tylenchomorpha</taxon>
        <taxon>Aphelenchoidea</taxon>
        <taxon>Aphelenchoididae</taxon>
        <taxon>Bursaphelenchus</taxon>
    </lineage>
</organism>
<feature type="chain" id="PRO_5035359756" evidence="1">
    <location>
        <begin position="18"/>
        <end position="225"/>
    </location>
</feature>